<evidence type="ECO:0000313" key="3">
    <source>
        <dbReference type="Proteomes" id="UP000757900"/>
    </source>
</evidence>
<accession>A0A929MSX1</accession>
<evidence type="ECO:0000313" key="2">
    <source>
        <dbReference type="EMBL" id="MBF0935146.1"/>
    </source>
</evidence>
<dbReference type="Pfam" id="PF13275">
    <property type="entry name" value="S4_2"/>
    <property type="match status" value="1"/>
</dbReference>
<comment type="caution">
    <text evidence="2">The sequence shown here is derived from an EMBL/GenBank/DDBJ whole genome shotgun (WGS) entry which is preliminary data.</text>
</comment>
<dbReference type="GeneID" id="84817032"/>
<organism evidence="2 3">
    <name type="scientific">Abiotrophia defectiva</name>
    <name type="common">Streptococcus defectivus</name>
    <dbReference type="NCBI Taxonomy" id="46125"/>
    <lineage>
        <taxon>Bacteria</taxon>
        <taxon>Bacillati</taxon>
        <taxon>Bacillota</taxon>
        <taxon>Bacilli</taxon>
        <taxon>Lactobacillales</taxon>
        <taxon>Aerococcaceae</taxon>
        <taxon>Abiotrophia</taxon>
    </lineage>
</organism>
<dbReference type="RefSeq" id="WP_023392577.1">
    <property type="nucleotide sequence ID" value="NZ_CAJPUI010000011.1"/>
</dbReference>
<protein>
    <submittedName>
        <fullName evidence="2">S4 domain-containing protein YaaA</fullName>
    </submittedName>
</protein>
<dbReference type="InterPro" id="IPR014330">
    <property type="entry name" value="RNA-bd_S4-rel_YaaA"/>
</dbReference>
<dbReference type="GO" id="GO:0003723">
    <property type="term" value="F:RNA binding"/>
    <property type="evidence" value="ECO:0007669"/>
    <property type="project" value="UniProtKB-KW"/>
</dbReference>
<dbReference type="Proteomes" id="UP000757900">
    <property type="component" value="Unassembled WGS sequence"/>
</dbReference>
<proteinExistence type="predicted"/>
<dbReference type="SUPFAM" id="SSF55174">
    <property type="entry name" value="Alpha-L RNA-binding motif"/>
    <property type="match status" value="1"/>
</dbReference>
<evidence type="ECO:0000256" key="1">
    <source>
        <dbReference type="PROSITE-ProRule" id="PRU00182"/>
    </source>
</evidence>
<dbReference type="AlphaFoldDB" id="A0A929MSX1"/>
<sequence length="76" mass="8481">MARQEISIESDFITLGQVLKNEGIIATGGQAKWFLSEEKVLVNQEQETRRGRKLYPGDQVTIPALDFDALMVADEA</sequence>
<dbReference type="PROSITE" id="PS50889">
    <property type="entry name" value="S4"/>
    <property type="match status" value="1"/>
</dbReference>
<name>A0A929MSX1_ABIDE</name>
<gene>
    <name evidence="2" type="primary">yaaA</name>
    <name evidence="2" type="ORF">HXK00_05825</name>
</gene>
<dbReference type="NCBIfam" id="TIGR02988">
    <property type="entry name" value="YaaA_near_RecF"/>
    <property type="match status" value="1"/>
</dbReference>
<dbReference type="InterPro" id="IPR036986">
    <property type="entry name" value="S4_RNA-bd_sf"/>
</dbReference>
<dbReference type="CDD" id="cd00165">
    <property type="entry name" value="S4"/>
    <property type="match status" value="1"/>
</dbReference>
<dbReference type="EMBL" id="JABZFV010000140">
    <property type="protein sequence ID" value="MBF0935146.1"/>
    <property type="molecule type" value="Genomic_DNA"/>
</dbReference>
<dbReference type="Gene3D" id="3.10.290.10">
    <property type="entry name" value="RNA-binding S4 domain"/>
    <property type="match status" value="1"/>
</dbReference>
<reference evidence="2" key="1">
    <citation type="submission" date="2020-04" db="EMBL/GenBank/DDBJ databases">
        <title>Deep metagenomics examines the oral microbiome during advanced dental caries in children, revealing novel taxa and co-occurrences with host molecules.</title>
        <authorList>
            <person name="Baker J.L."/>
            <person name="Morton J.T."/>
            <person name="Dinis M."/>
            <person name="Alvarez R."/>
            <person name="Tran N.C."/>
            <person name="Knight R."/>
            <person name="Edlund A."/>
        </authorList>
    </citation>
    <scope>NUCLEOTIDE SEQUENCE</scope>
    <source>
        <strain evidence="2">JCVI_23_bin.16</strain>
    </source>
</reference>
<keyword evidence="1" id="KW-0694">RNA-binding</keyword>